<dbReference type="InterPro" id="IPR007751">
    <property type="entry name" value="DUF676_lipase-like"/>
</dbReference>
<dbReference type="PANTHER" id="PTHR12482">
    <property type="entry name" value="LIPASE ROG1-RELATED-RELATED"/>
    <property type="match status" value="1"/>
</dbReference>
<dbReference type="SUPFAM" id="SSF53474">
    <property type="entry name" value="alpha/beta-Hydrolases"/>
    <property type="match status" value="1"/>
</dbReference>
<organism evidence="3 4">
    <name type="scientific">Aristolochia fimbriata</name>
    <name type="common">White veined hardy Dutchman's pipe vine</name>
    <dbReference type="NCBI Taxonomy" id="158543"/>
    <lineage>
        <taxon>Eukaryota</taxon>
        <taxon>Viridiplantae</taxon>
        <taxon>Streptophyta</taxon>
        <taxon>Embryophyta</taxon>
        <taxon>Tracheophyta</taxon>
        <taxon>Spermatophyta</taxon>
        <taxon>Magnoliopsida</taxon>
        <taxon>Magnoliidae</taxon>
        <taxon>Piperales</taxon>
        <taxon>Aristolochiaceae</taxon>
        <taxon>Aristolochia</taxon>
    </lineage>
</organism>
<evidence type="ECO:0000313" key="4">
    <source>
        <dbReference type="Proteomes" id="UP000825729"/>
    </source>
</evidence>
<proteinExistence type="predicted"/>
<dbReference type="FunFam" id="3.40.50.1820:FF:000188">
    <property type="entry name" value="putative lipase ROG1 isoform X1"/>
    <property type="match status" value="1"/>
</dbReference>
<gene>
    <name evidence="3" type="ORF">H6P81_005099</name>
</gene>
<dbReference type="EMBL" id="JAINDJ010000003">
    <property type="protein sequence ID" value="KAG9452195.1"/>
    <property type="molecule type" value="Genomic_DNA"/>
</dbReference>
<dbReference type="InterPro" id="IPR029058">
    <property type="entry name" value="AB_hydrolase_fold"/>
</dbReference>
<dbReference type="AlphaFoldDB" id="A0AAV7ETI3"/>
<evidence type="ECO:0000313" key="3">
    <source>
        <dbReference type="EMBL" id="KAG9452195.1"/>
    </source>
</evidence>
<feature type="compositionally biased region" description="Basic and acidic residues" evidence="1">
    <location>
        <begin position="1"/>
        <end position="21"/>
    </location>
</feature>
<dbReference type="InterPro" id="IPR044294">
    <property type="entry name" value="Lipase-like"/>
</dbReference>
<evidence type="ECO:0000259" key="2">
    <source>
        <dbReference type="Pfam" id="PF05057"/>
    </source>
</evidence>
<dbReference type="Gene3D" id="3.40.50.1820">
    <property type="entry name" value="alpha/beta hydrolase"/>
    <property type="match status" value="1"/>
</dbReference>
<sequence length="360" mass="40356">MDLNAREEGGGVRTESVDGGRDVWSSESSSAAADHLVVMVHGILGNTTDWSFAADKFVRTFPDKVIVHCSESNILKLTLDGVDVMGERLAEEVVEIIKRKPQLRKISFIAHSVGGLVARYAIGRLYRPPQGHEFGVASDSKCEKDGRGTISGLEPMNFVTVATPHLGSRGNKQVPFLFGVTVFERAASRVIHWIFRKTGKHLFLTDNSEGEPPLLKCMVDDLDDLHFMSALRAFERRVLYSNVSHDHIVGWRTSSIRRDCELPKWDNPVSEKYPHIVYEERTKGEETEKQALVSTGQDGFDVLEDELIIGLSRVSWIKVDVSFANSRHRFLAHSVIQVKDTFMQSEGADVIQHMIDHFLA</sequence>
<keyword evidence="4" id="KW-1185">Reference proteome</keyword>
<feature type="domain" description="DUF676" evidence="2">
    <location>
        <begin position="32"/>
        <end position="253"/>
    </location>
</feature>
<dbReference type="Pfam" id="PF05057">
    <property type="entry name" value="DUF676"/>
    <property type="match status" value="1"/>
</dbReference>
<reference evidence="3 4" key="1">
    <citation type="submission" date="2021-07" db="EMBL/GenBank/DDBJ databases">
        <title>The Aristolochia fimbriata genome: insights into angiosperm evolution, floral development and chemical biosynthesis.</title>
        <authorList>
            <person name="Jiao Y."/>
        </authorList>
    </citation>
    <scope>NUCLEOTIDE SEQUENCE [LARGE SCALE GENOMIC DNA]</scope>
    <source>
        <strain evidence="3">IBCAS-2021</strain>
        <tissue evidence="3">Leaf</tissue>
    </source>
</reference>
<accession>A0AAV7ETI3</accession>
<protein>
    <recommendedName>
        <fullName evidence="2">DUF676 domain-containing protein</fullName>
    </recommendedName>
</protein>
<name>A0AAV7ETI3_ARIFI</name>
<dbReference type="PANTHER" id="PTHR12482:SF14">
    <property type="entry name" value="LIPASE YOR059C ISOFORM X1"/>
    <property type="match status" value="1"/>
</dbReference>
<dbReference type="Proteomes" id="UP000825729">
    <property type="component" value="Unassembled WGS sequence"/>
</dbReference>
<comment type="caution">
    <text evidence="3">The sequence shown here is derived from an EMBL/GenBank/DDBJ whole genome shotgun (WGS) entry which is preliminary data.</text>
</comment>
<evidence type="ECO:0000256" key="1">
    <source>
        <dbReference type="SAM" id="MobiDB-lite"/>
    </source>
</evidence>
<feature type="region of interest" description="Disordered" evidence="1">
    <location>
        <begin position="1"/>
        <end position="25"/>
    </location>
</feature>